<dbReference type="PANTHER" id="PTHR45138:SF9">
    <property type="entry name" value="DIGUANYLATE CYCLASE DGCM-RELATED"/>
    <property type="match status" value="1"/>
</dbReference>
<evidence type="ECO:0000313" key="6">
    <source>
        <dbReference type="EMBL" id="EPR35168.1"/>
    </source>
</evidence>
<dbReference type="eggNOG" id="COG3706">
    <property type="taxonomic scope" value="Bacteria"/>
</dbReference>
<dbReference type="PROSITE" id="PS50110">
    <property type="entry name" value="RESPONSE_REGULATORY"/>
    <property type="match status" value="1"/>
</dbReference>
<dbReference type="InterPro" id="IPR029787">
    <property type="entry name" value="Nucleotide_cyclase"/>
</dbReference>
<organism evidence="6 7">
    <name type="scientific">Desulfococcus multivorans DSM 2059</name>
    <dbReference type="NCBI Taxonomy" id="1121405"/>
    <lineage>
        <taxon>Bacteria</taxon>
        <taxon>Pseudomonadati</taxon>
        <taxon>Thermodesulfobacteriota</taxon>
        <taxon>Desulfobacteria</taxon>
        <taxon>Desulfobacterales</taxon>
        <taxon>Desulfococcaceae</taxon>
        <taxon>Desulfococcus</taxon>
    </lineage>
</organism>
<reference evidence="6 7" key="1">
    <citation type="journal article" date="2013" name="Genome Announc.">
        <title>Draft genome sequences for three mercury-methylating, sulfate-reducing bacteria.</title>
        <authorList>
            <person name="Brown S.D."/>
            <person name="Hurt R.A.Jr."/>
            <person name="Gilmour C.C."/>
            <person name="Elias D.A."/>
        </authorList>
    </citation>
    <scope>NUCLEOTIDE SEQUENCE [LARGE SCALE GENOMIC DNA]</scope>
    <source>
        <strain evidence="6 7">DSM 2059</strain>
    </source>
</reference>
<dbReference type="InterPro" id="IPR001789">
    <property type="entry name" value="Sig_transdc_resp-reg_receiver"/>
</dbReference>
<dbReference type="SMART" id="SM00448">
    <property type="entry name" value="REC"/>
    <property type="match status" value="1"/>
</dbReference>
<dbReference type="Proteomes" id="UP000014977">
    <property type="component" value="Unassembled WGS sequence"/>
</dbReference>
<dbReference type="SUPFAM" id="SSF52172">
    <property type="entry name" value="CheY-like"/>
    <property type="match status" value="1"/>
</dbReference>
<dbReference type="NCBIfam" id="TIGR00254">
    <property type="entry name" value="GGDEF"/>
    <property type="match status" value="1"/>
</dbReference>
<protein>
    <recommendedName>
        <fullName evidence="1">diguanylate cyclase</fullName>
        <ecNumber evidence="1">2.7.7.65</ecNumber>
    </recommendedName>
</protein>
<feature type="modified residue" description="4-aspartylphosphate" evidence="3">
    <location>
        <position position="52"/>
    </location>
</feature>
<gene>
    <name evidence="6" type="ORF">dsmv_3160</name>
</gene>
<dbReference type="SMART" id="SM00267">
    <property type="entry name" value="GGDEF"/>
    <property type="match status" value="1"/>
</dbReference>
<dbReference type="STRING" id="897.B2D07_10010"/>
<dbReference type="InterPro" id="IPR011006">
    <property type="entry name" value="CheY-like_superfamily"/>
</dbReference>
<dbReference type="GO" id="GO:0043709">
    <property type="term" value="P:cell adhesion involved in single-species biofilm formation"/>
    <property type="evidence" value="ECO:0007669"/>
    <property type="project" value="TreeGrafter"/>
</dbReference>
<keyword evidence="3" id="KW-0597">Phosphoprotein</keyword>
<dbReference type="SUPFAM" id="SSF55073">
    <property type="entry name" value="Nucleotide cyclase"/>
    <property type="match status" value="1"/>
</dbReference>
<dbReference type="Pfam" id="PF00072">
    <property type="entry name" value="Response_reg"/>
    <property type="match status" value="1"/>
</dbReference>
<proteinExistence type="predicted"/>
<dbReference type="GO" id="GO:0005886">
    <property type="term" value="C:plasma membrane"/>
    <property type="evidence" value="ECO:0007669"/>
    <property type="project" value="TreeGrafter"/>
</dbReference>
<dbReference type="InterPro" id="IPR043128">
    <property type="entry name" value="Rev_trsase/Diguanyl_cyclase"/>
</dbReference>
<dbReference type="PANTHER" id="PTHR45138">
    <property type="entry name" value="REGULATORY COMPONENTS OF SENSORY TRANSDUCTION SYSTEM"/>
    <property type="match status" value="1"/>
</dbReference>
<dbReference type="CDD" id="cd17574">
    <property type="entry name" value="REC_OmpR"/>
    <property type="match status" value="1"/>
</dbReference>
<dbReference type="EMBL" id="ATHJ01000109">
    <property type="protein sequence ID" value="EPR35168.1"/>
    <property type="molecule type" value="Genomic_DNA"/>
</dbReference>
<comment type="caution">
    <text evidence="6">The sequence shown here is derived from an EMBL/GenBank/DDBJ whole genome shotgun (WGS) entry which is preliminary data.</text>
</comment>
<dbReference type="EC" id="2.7.7.65" evidence="1"/>
<evidence type="ECO:0000259" key="4">
    <source>
        <dbReference type="PROSITE" id="PS50110"/>
    </source>
</evidence>
<dbReference type="InterPro" id="IPR050469">
    <property type="entry name" value="Diguanylate_Cyclase"/>
</dbReference>
<evidence type="ECO:0000259" key="5">
    <source>
        <dbReference type="PROSITE" id="PS50887"/>
    </source>
</evidence>
<comment type="catalytic activity">
    <reaction evidence="2">
        <text>2 GTP = 3',3'-c-di-GMP + 2 diphosphate</text>
        <dbReference type="Rhea" id="RHEA:24898"/>
        <dbReference type="ChEBI" id="CHEBI:33019"/>
        <dbReference type="ChEBI" id="CHEBI:37565"/>
        <dbReference type="ChEBI" id="CHEBI:58805"/>
        <dbReference type="EC" id="2.7.7.65"/>
    </reaction>
</comment>
<keyword evidence="7" id="KW-1185">Reference proteome</keyword>
<dbReference type="Gene3D" id="3.40.50.2300">
    <property type="match status" value="1"/>
</dbReference>
<dbReference type="GO" id="GO:0000160">
    <property type="term" value="P:phosphorelay signal transduction system"/>
    <property type="evidence" value="ECO:0007669"/>
    <property type="project" value="InterPro"/>
</dbReference>
<evidence type="ECO:0000256" key="2">
    <source>
        <dbReference type="ARBA" id="ARBA00034247"/>
    </source>
</evidence>
<sequence>MKILIVEDEPISKRVLEANLLDWGYDVVTASDGREALEILQSPEAPSLVISDWVMPRMDGLTLCRKIRKMTINGYTYVILLTAKEAKADEIKGLEAGADDFLTKPFNRQELKYRTRIGERIINLERRILKLANTDALTGVLNRRAFMEKMHVEMARSRREMTPFSLVLCDIDHFKEINDTHGHQIGDAVLQAFTKRLSAAVRPYDFIGRYGGEEFLIGLPGTDLAEAASAAQRMRKSTENTDSPLIDAPEGYDAICITASFGAAVYTGDAEDTSDHLIKRVDDALYRAKREGRNLVCVTPGRNKAEG</sequence>
<feature type="domain" description="GGDEF" evidence="5">
    <location>
        <begin position="162"/>
        <end position="301"/>
    </location>
</feature>
<dbReference type="CDD" id="cd01949">
    <property type="entry name" value="GGDEF"/>
    <property type="match status" value="1"/>
</dbReference>
<evidence type="ECO:0000313" key="7">
    <source>
        <dbReference type="Proteomes" id="UP000014977"/>
    </source>
</evidence>
<dbReference type="FunFam" id="3.30.70.270:FF:000001">
    <property type="entry name" value="Diguanylate cyclase domain protein"/>
    <property type="match status" value="1"/>
</dbReference>
<dbReference type="OrthoDB" id="9778432at2"/>
<accession>S7US92</accession>
<dbReference type="PROSITE" id="PS50887">
    <property type="entry name" value="GGDEF"/>
    <property type="match status" value="1"/>
</dbReference>
<dbReference type="PATRIC" id="fig|1121405.3.peg.3630"/>
<name>S7US92_DESML</name>
<dbReference type="InterPro" id="IPR000160">
    <property type="entry name" value="GGDEF_dom"/>
</dbReference>
<dbReference type="AlphaFoldDB" id="S7US92"/>
<feature type="domain" description="Response regulatory" evidence="4">
    <location>
        <begin position="2"/>
        <end position="119"/>
    </location>
</feature>
<dbReference type="GO" id="GO:1902201">
    <property type="term" value="P:negative regulation of bacterial-type flagellum-dependent cell motility"/>
    <property type="evidence" value="ECO:0007669"/>
    <property type="project" value="TreeGrafter"/>
</dbReference>
<dbReference type="Gene3D" id="3.30.70.270">
    <property type="match status" value="1"/>
</dbReference>
<evidence type="ECO:0000256" key="3">
    <source>
        <dbReference type="PROSITE-ProRule" id="PRU00169"/>
    </source>
</evidence>
<dbReference type="Pfam" id="PF00990">
    <property type="entry name" value="GGDEF"/>
    <property type="match status" value="1"/>
</dbReference>
<evidence type="ECO:0000256" key="1">
    <source>
        <dbReference type="ARBA" id="ARBA00012528"/>
    </source>
</evidence>
<dbReference type="RefSeq" id="WP_020878250.1">
    <property type="nucleotide sequence ID" value="NZ_ATHJ01000109.1"/>
</dbReference>
<dbReference type="GO" id="GO:0052621">
    <property type="term" value="F:diguanylate cyclase activity"/>
    <property type="evidence" value="ECO:0007669"/>
    <property type="project" value="UniProtKB-EC"/>
</dbReference>